<proteinExistence type="predicted"/>
<evidence type="ECO:0000256" key="1">
    <source>
        <dbReference type="SAM" id="Phobius"/>
    </source>
</evidence>
<dbReference type="Proteomes" id="UP000323274">
    <property type="component" value="Unassembled WGS sequence"/>
</dbReference>
<protein>
    <recommendedName>
        <fullName evidence="4">EcsC family protein</fullName>
    </recommendedName>
</protein>
<reference evidence="2 3" key="1">
    <citation type="submission" date="2019-04" db="EMBL/GenBank/DDBJ databases">
        <title>A pseudo-fructophilic Leuconostoc citreum strain F192-5 isolated from peel of satsuma mandarin: the first report for isolation and characterization of strain-dependent fructophilic-like characteristics.</title>
        <authorList>
            <person name="Maeno S."/>
            <person name="Tanizawa Y."/>
            <person name="Kajikawa A."/>
            <person name="Kanesaki Y."/>
            <person name="Kubota E."/>
            <person name="Arita M."/>
            <person name="Leon D."/>
            <person name="Endo A."/>
        </authorList>
    </citation>
    <scope>NUCLEOTIDE SEQUENCE [LARGE SCALE GENOMIC DNA]</scope>
    <source>
        <strain evidence="2 3">F192-5</strain>
    </source>
</reference>
<dbReference type="AlphaFoldDB" id="A0A5A5TY08"/>
<sequence length="246" mass="26492">MVETKPDRFYNLTLHTIGLIAKLPVIRVNRKAFLKKQFSDSPDLNIILKHGPQAVYPVSVLEEKAHDIINKSTTKTSMASFAAGLPANPIIMAAVGGADVVQYFAFAINMAQQIAYIFGEDELFGSNTDTLPEEDKVKLIIYLGVMFGTAGAASMIATLSKKSGESIGKRVAIQAAVMSTRHPLVKKVGSRIGHKITTAHIEKTVTKAVPIIGGIISGGLTYATFKPLGYRLAKVLAQNLKNNPQS</sequence>
<comment type="caution">
    <text evidence="2">The sequence shown here is derived from an EMBL/GenBank/DDBJ whole genome shotgun (WGS) entry which is preliminary data.</text>
</comment>
<dbReference type="EMBL" id="BJJW01000002">
    <property type="protein sequence ID" value="GDZ82929.1"/>
    <property type="molecule type" value="Genomic_DNA"/>
</dbReference>
<evidence type="ECO:0000313" key="3">
    <source>
        <dbReference type="Proteomes" id="UP000323274"/>
    </source>
</evidence>
<gene>
    <name evidence="2" type="ORF">LCIT_01710</name>
</gene>
<name>A0A5A5TY08_LEUCI</name>
<dbReference type="RefSeq" id="WP_004905197.1">
    <property type="nucleotide sequence ID" value="NZ_BJJW01000002.1"/>
</dbReference>
<accession>A0A5A5TY08</accession>
<organism evidence="2 3">
    <name type="scientific">Leuconostoc citreum</name>
    <dbReference type="NCBI Taxonomy" id="33964"/>
    <lineage>
        <taxon>Bacteria</taxon>
        <taxon>Bacillati</taxon>
        <taxon>Bacillota</taxon>
        <taxon>Bacilli</taxon>
        <taxon>Lactobacillales</taxon>
        <taxon>Lactobacillaceae</taxon>
        <taxon>Leuconostoc</taxon>
    </lineage>
</organism>
<keyword evidence="1" id="KW-0812">Transmembrane</keyword>
<evidence type="ECO:0000313" key="2">
    <source>
        <dbReference type="EMBL" id="GDZ82929.1"/>
    </source>
</evidence>
<keyword evidence="1" id="KW-0472">Membrane</keyword>
<feature type="transmembrane region" description="Helical" evidence="1">
    <location>
        <begin position="139"/>
        <end position="160"/>
    </location>
</feature>
<evidence type="ECO:0008006" key="4">
    <source>
        <dbReference type="Google" id="ProtNLM"/>
    </source>
</evidence>
<keyword evidence="1" id="KW-1133">Transmembrane helix</keyword>